<evidence type="ECO:0000256" key="5">
    <source>
        <dbReference type="ARBA" id="ARBA00023136"/>
    </source>
</evidence>
<protein>
    <recommendedName>
        <fullName evidence="6">UPF0387 membrane protein YohO</fullName>
    </recommendedName>
</protein>
<evidence type="ECO:0000313" key="8">
    <source>
        <dbReference type="Proteomes" id="UP000198841"/>
    </source>
</evidence>
<reference evidence="7 8" key="1">
    <citation type="submission" date="2016-10" db="EMBL/GenBank/DDBJ databases">
        <authorList>
            <person name="Varghese N."/>
            <person name="Submissions S."/>
        </authorList>
    </citation>
    <scope>NUCLEOTIDE SEQUENCE [LARGE SCALE GENOMIC DNA]</scope>
    <source>
        <strain evidence="7 8">YR512</strain>
    </source>
</reference>
<keyword evidence="8" id="KW-1185">Reference proteome</keyword>
<organism evidence="7 8">
    <name type="scientific">Candidatus Pantoea symbiotica</name>
    <dbReference type="NCBI Taxonomy" id="1884370"/>
    <lineage>
        <taxon>Bacteria</taxon>
        <taxon>Pseudomonadati</taxon>
        <taxon>Pseudomonadota</taxon>
        <taxon>Gammaproteobacteria</taxon>
        <taxon>Enterobacterales</taxon>
        <taxon>Erwiniaceae</taxon>
        <taxon>Pantoea</taxon>
    </lineage>
</organism>
<keyword evidence="5 6" id="KW-0472">Membrane</keyword>
<dbReference type="Proteomes" id="UP000198841">
    <property type="component" value="Unassembled WGS sequence"/>
</dbReference>
<dbReference type="EMBL" id="FOSD01000001">
    <property type="protein sequence ID" value="SFJ48928.1"/>
    <property type="molecule type" value="Genomic_DNA"/>
</dbReference>
<evidence type="ECO:0000313" key="7">
    <source>
        <dbReference type="EMBL" id="SFJ48928.1"/>
    </source>
</evidence>
<evidence type="ECO:0000256" key="1">
    <source>
        <dbReference type="ARBA" id="ARBA00022475"/>
    </source>
</evidence>
<evidence type="ECO:0000256" key="4">
    <source>
        <dbReference type="ARBA" id="ARBA00022989"/>
    </source>
</evidence>
<dbReference type="HAMAP" id="MF_01362">
    <property type="entry name" value="UPF0387"/>
    <property type="match status" value="1"/>
</dbReference>
<evidence type="ECO:0000256" key="3">
    <source>
        <dbReference type="ARBA" id="ARBA00022692"/>
    </source>
</evidence>
<keyword evidence="3 6" id="KW-0812">Transmembrane</keyword>
<comment type="similarity">
    <text evidence="6">Belongs to the UPF0387 family.</text>
</comment>
<comment type="caution">
    <text evidence="7">The sequence shown here is derived from an EMBL/GenBank/DDBJ whole genome shotgun (WGS) entry which is preliminary data.</text>
</comment>
<evidence type="ECO:0000256" key="6">
    <source>
        <dbReference type="HAMAP-Rule" id="MF_01362"/>
    </source>
</evidence>
<proteinExistence type="inferred from homology"/>
<keyword evidence="4 6" id="KW-1133">Transmembrane helix</keyword>
<name>A0A1I3RRJ1_9GAMM</name>
<accession>A0A1I3RRJ1</accession>
<sequence>MNWNKLLIGSLFAIMALGGMGGMMLVGYSLIVHTN</sequence>
<evidence type="ECO:0000256" key="2">
    <source>
        <dbReference type="ARBA" id="ARBA00022519"/>
    </source>
</evidence>
<comment type="subcellular location">
    <subcellularLocation>
        <location evidence="6">Cell membrane</location>
        <topology evidence="6">Single-pass membrane protein</topology>
    </subcellularLocation>
</comment>
<keyword evidence="2" id="KW-0997">Cell inner membrane</keyword>
<dbReference type="InterPro" id="IPR020870">
    <property type="entry name" value="UPF0387_membrane"/>
</dbReference>
<gene>
    <name evidence="6" type="primary">yohO</name>
    <name evidence="7" type="ORF">SAMN05518863_101663</name>
</gene>
<keyword evidence="1 6" id="KW-1003">Cell membrane</keyword>
<feature type="transmembrane region" description="Helical" evidence="6">
    <location>
        <begin position="6"/>
        <end position="31"/>
    </location>
</feature>